<proteinExistence type="predicted"/>
<sequence length="161" mass="18291">MQRKLLPVTFVNCHAFSEAVLGEVSKREIFLSRERAHHIGNMDLLGFLDGTTPCPPETILTIWFYNAYSQSECKLWKRQDRLILHAILASVTWAVAPLISSATTSHEAWQKLETTFANQSRTRMLSLRNILMKTTKGSQSMLNTCRPSKSLPMILLSWGIL</sequence>
<comment type="caution">
    <text evidence="1">The sequence shown here is derived from an EMBL/GenBank/DDBJ whole genome shotgun (WGS) entry which is preliminary data.</text>
</comment>
<evidence type="ECO:0000313" key="1">
    <source>
        <dbReference type="EMBL" id="RVW15474.1"/>
    </source>
</evidence>
<evidence type="ECO:0000313" key="2">
    <source>
        <dbReference type="Proteomes" id="UP000288805"/>
    </source>
</evidence>
<accession>A0A438BWT7</accession>
<reference evidence="1 2" key="1">
    <citation type="journal article" date="2018" name="PLoS Genet.">
        <title>Population sequencing reveals clonal diversity and ancestral inbreeding in the grapevine cultivar Chardonnay.</title>
        <authorList>
            <person name="Roach M.J."/>
            <person name="Johnson D.L."/>
            <person name="Bohlmann J."/>
            <person name="van Vuuren H.J."/>
            <person name="Jones S.J."/>
            <person name="Pretorius I.S."/>
            <person name="Schmidt S.A."/>
            <person name="Borneman A.R."/>
        </authorList>
    </citation>
    <scope>NUCLEOTIDE SEQUENCE [LARGE SCALE GENOMIC DNA]</scope>
    <source>
        <strain evidence="2">cv. Chardonnay</strain>
        <tissue evidence="1">Leaf</tissue>
    </source>
</reference>
<name>A0A438BWT7_VITVI</name>
<dbReference type="AlphaFoldDB" id="A0A438BWT7"/>
<dbReference type="PANTHER" id="PTHR47481:SF22">
    <property type="entry name" value="RETROTRANSPOSON GAG DOMAIN-CONTAINING PROTEIN"/>
    <property type="match status" value="1"/>
</dbReference>
<dbReference type="Pfam" id="PF14223">
    <property type="entry name" value="Retrotran_gag_2"/>
    <property type="match status" value="1"/>
</dbReference>
<organism evidence="1 2">
    <name type="scientific">Vitis vinifera</name>
    <name type="common">Grape</name>
    <dbReference type="NCBI Taxonomy" id="29760"/>
    <lineage>
        <taxon>Eukaryota</taxon>
        <taxon>Viridiplantae</taxon>
        <taxon>Streptophyta</taxon>
        <taxon>Embryophyta</taxon>
        <taxon>Tracheophyta</taxon>
        <taxon>Spermatophyta</taxon>
        <taxon>Magnoliopsida</taxon>
        <taxon>eudicotyledons</taxon>
        <taxon>Gunneridae</taxon>
        <taxon>Pentapetalae</taxon>
        <taxon>rosids</taxon>
        <taxon>Vitales</taxon>
        <taxon>Vitaceae</taxon>
        <taxon>Viteae</taxon>
        <taxon>Vitis</taxon>
    </lineage>
</organism>
<gene>
    <name evidence="1" type="primary">RE1_448</name>
    <name evidence="1" type="ORF">CK203_096442</name>
</gene>
<protein>
    <submittedName>
        <fullName evidence="1">Retrovirus-related Pol polyprotein from transposon RE1</fullName>
    </submittedName>
</protein>
<dbReference type="Proteomes" id="UP000288805">
    <property type="component" value="Unassembled WGS sequence"/>
</dbReference>
<dbReference type="PANTHER" id="PTHR47481">
    <property type="match status" value="1"/>
</dbReference>
<dbReference type="EMBL" id="QGNW01002599">
    <property type="protein sequence ID" value="RVW15474.1"/>
    <property type="molecule type" value="Genomic_DNA"/>
</dbReference>